<reference evidence="4 5" key="1">
    <citation type="submission" date="2018-09" db="EMBL/GenBank/DDBJ databases">
        <title>Streptomyces sp. nov. DS1-2, an endophytic actinomycete isolated from roots of Dendrobium scabrilingue.</title>
        <authorList>
            <person name="Kuncharoen N."/>
            <person name="Kudo T."/>
            <person name="Ohkuma M."/>
            <person name="Yuki M."/>
            <person name="Tanasupawat S."/>
        </authorList>
    </citation>
    <scope>NUCLEOTIDE SEQUENCE [LARGE SCALE GENOMIC DNA]</scope>
    <source>
        <strain evidence="2 5">AZ1-7</strain>
        <strain evidence="3 4">DS1-2</strain>
    </source>
</reference>
<evidence type="ECO:0000259" key="1">
    <source>
        <dbReference type="PROSITE" id="PS50075"/>
    </source>
</evidence>
<dbReference type="PROSITE" id="PS50075">
    <property type="entry name" value="CARRIER"/>
    <property type="match status" value="1"/>
</dbReference>
<comment type="caution">
    <text evidence="2">The sequence shown here is derived from an EMBL/GenBank/DDBJ whole genome shotgun (WGS) entry which is preliminary data.</text>
</comment>
<name>A0A3A9VVQ0_9ACTN</name>
<evidence type="ECO:0000313" key="2">
    <source>
        <dbReference type="EMBL" id="RKN05085.1"/>
    </source>
</evidence>
<dbReference type="EMBL" id="RBDX01000029">
    <property type="protein sequence ID" value="RKN05085.1"/>
    <property type="molecule type" value="Genomic_DNA"/>
</dbReference>
<dbReference type="SUPFAM" id="SSF47336">
    <property type="entry name" value="ACP-like"/>
    <property type="match status" value="1"/>
</dbReference>
<organism evidence="2 5">
    <name type="scientific">Streptomyces radicis</name>
    <dbReference type="NCBI Taxonomy" id="1750517"/>
    <lineage>
        <taxon>Bacteria</taxon>
        <taxon>Bacillati</taxon>
        <taxon>Actinomycetota</taxon>
        <taxon>Actinomycetes</taxon>
        <taxon>Kitasatosporales</taxon>
        <taxon>Streptomycetaceae</taxon>
        <taxon>Streptomyces</taxon>
    </lineage>
</organism>
<evidence type="ECO:0000313" key="3">
    <source>
        <dbReference type="EMBL" id="RKN16411.1"/>
    </source>
</evidence>
<protein>
    <submittedName>
        <fullName evidence="2">Acyl carrier protein</fullName>
    </submittedName>
</protein>
<dbReference type="AlphaFoldDB" id="A0A3A9VVQ0"/>
<feature type="domain" description="Carrier" evidence="1">
    <location>
        <begin position="4"/>
        <end position="82"/>
    </location>
</feature>
<keyword evidence="4" id="KW-1185">Reference proteome</keyword>
<gene>
    <name evidence="3" type="ORF">D7318_25685</name>
    <name evidence="2" type="ORF">D7319_26320</name>
</gene>
<accession>A0A3A9VVQ0</accession>
<proteinExistence type="predicted"/>
<evidence type="ECO:0000313" key="4">
    <source>
        <dbReference type="Proteomes" id="UP000268652"/>
    </source>
</evidence>
<sequence>MTTHATATTAETITGFITGRFPRAEIDPAKDIFSLGYINSLFAMELVMFIEKTFELTIPNEELSIDNFRTVEAMTALVDRLRPAVTTG</sequence>
<dbReference type="InterPro" id="IPR036736">
    <property type="entry name" value="ACP-like_sf"/>
</dbReference>
<dbReference type="OrthoDB" id="677810at2"/>
<dbReference type="Gene3D" id="1.10.1200.10">
    <property type="entry name" value="ACP-like"/>
    <property type="match status" value="1"/>
</dbReference>
<dbReference type="Pfam" id="PF00550">
    <property type="entry name" value="PP-binding"/>
    <property type="match status" value="1"/>
</dbReference>
<dbReference type="Proteomes" id="UP000275024">
    <property type="component" value="Unassembled WGS sequence"/>
</dbReference>
<dbReference type="RefSeq" id="WP_120699592.1">
    <property type="nucleotide sequence ID" value="NZ_RBDX01000029.1"/>
</dbReference>
<dbReference type="InterPro" id="IPR009081">
    <property type="entry name" value="PP-bd_ACP"/>
</dbReference>
<dbReference type="Proteomes" id="UP000268652">
    <property type="component" value="Unassembled WGS sequence"/>
</dbReference>
<dbReference type="EMBL" id="RBDY01000027">
    <property type="protein sequence ID" value="RKN16411.1"/>
    <property type="molecule type" value="Genomic_DNA"/>
</dbReference>
<evidence type="ECO:0000313" key="5">
    <source>
        <dbReference type="Proteomes" id="UP000275024"/>
    </source>
</evidence>